<dbReference type="AlphaFoldDB" id="A0A0E9R1I7"/>
<organism evidence="1">
    <name type="scientific">Anguilla anguilla</name>
    <name type="common">European freshwater eel</name>
    <name type="synonym">Muraena anguilla</name>
    <dbReference type="NCBI Taxonomy" id="7936"/>
    <lineage>
        <taxon>Eukaryota</taxon>
        <taxon>Metazoa</taxon>
        <taxon>Chordata</taxon>
        <taxon>Craniata</taxon>
        <taxon>Vertebrata</taxon>
        <taxon>Euteleostomi</taxon>
        <taxon>Actinopterygii</taxon>
        <taxon>Neopterygii</taxon>
        <taxon>Teleostei</taxon>
        <taxon>Anguilliformes</taxon>
        <taxon>Anguillidae</taxon>
        <taxon>Anguilla</taxon>
    </lineage>
</organism>
<sequence length="46" mass="5511">MRLYGRKFSKEDHVLFIKLLYELVTIPKLEISMMQGFARLLINLLK</sequence>
<protein>
    <submittedName>
        <fullName evidence="1">Uncharacterized protein</fullName>
    </submittedName>
</protein>
<proteinExistence type="predicted"/>
<reference evidence="1" key="2">
    <citation type="journal article" date="2015" name="Fish Shellfish Immunol.">
        <title>Early steps in the European eel (Anguilla anguilla)-Vibrio vulnificus interaction in the gills: Role of the RtxA13 toxin.</title>
        <authorList>
            <person name="Callol A."/>
            <person name="Pajuelo D."/>
            <person name="Ebbesson L."/>
            <person name="Teles M."/>
            <person name="MacKenzie S."/>
            <person name="Amaro C."/>
        </authorList>
    </citation>
    <scope>NUCLEOTIDE SEQUENCE</scope>
</reference>
<name>A0A0E9R1I7_ANGAN</name>
<dbReference type="EMBL" id="GBXM01086257">
    <property type="protein sequence ID" value="JAH22320.1"/>
    <property type="molecule type" value="Transcribed_RNA"/>
</dbReference>
<evidence type="ECO:0000313" key="1">
    <source>
        <dbReference type="EMBL" id="JAH22320.1"/>
    </source>
</evidence>
<accession>A0A0E9R1I7</accession>
<reference evidence="1" key="1">
    <citation type="submission" date="2014-11" db="EMBL/GenBank/DDBJ databases">
        <authorList>
            <person name="Amaro Gonzalez C."/>
        </authorList>
    </citation>
    <scope>NUCLEOTIDE SEQUENCE</scope>
</reference>